<protein>
    <submittedName>
        <fullName evidence="3">Uncharacterized protein</fullName>
    </submittedName>
</protein>
<feature type="signal peptide" evidence="2">
    <location>
        <begin position="1"/>
        <end position="22"/>
    </location>
</feature>
<keyword evidence="2" id="KW-0732">Signal</keyword>
<reference evidence="3" key="1">
    <citation type="submission" date="2022-04" db="EMBL/GenBank/DDBJ databases">
        <title>Complete genome sequence of a cyanobacterium, Nostoc sp. SO-36, isolated in Antarctica.</title>
        <authorList>
            <person name="Kanesaki Y."/>
            <person name="Effendi D."/>
            <person name="Sakamoto T."/>
            <person name="Ohtani S."/>
            <person name="Awai K."/>
        </authorList>
    </citation>
    <scope>NUCLEOTIDE SEQUENCE</scope>
    <source>
        <strain evidence="3">SO-36</strain>
    </source>
</reference>
<feature type="region of interest" description="Disordered" evidence="1">
    <location>
        <begin position="47"/>
        <end position="66"/>
    </location>
</feature>
<dbReference type="RefSeq" id="WP_251955714.1">
    <property type="nucleotide sequence ID" value="NZ_AP025732.1"/>
</dbReference>
<sequence>MNKFAKALLLALIFAAPLSAFASEAQAKTVYTHNVVKSAKVHQNKHYKHHKNHKHHAKNVAVKAHK</sequence>
<name>A0ABM7Z4I0_NOSCO</name>
<gene>
    <name evidence="3" type="ORF">ANSO36C_37440</name>
</gene>
<evidence type="ECO:0000256" key="1">
    <source>
        <dbReference type="SAM" id="MobiDB-lite"/>
    </source>
</evidence>
<feature type="chain" id="PRO_5046415630" evidence="2">
    <location>
        <begin position="23"/>
        <end position="66"/>
    </location>
</feature>
<evidence type="ECO:0000256" key="2">
    <source>
        <dbReference type="SAM" id="SignalP"/>
    </source>
</evidence>
<evidence type="ECO:0000313" key="4">
    <source>
        <dbReference type="Proteomes" id="UP001055453"/>
    </source>
</evidence>
<dbReference type="EMBL" id="AP025732">
    <property type="protein sequence ID" value="BDI17942.1"/>
    <property type="molecule type" value="Genomic_DNA"/>
</dbReference>
<dbReference type="Proteomes" id="UP001055453">
    <property type="component" value="Chromosome"/>
</dbReference>
<evidence type="ECO:0000313" key="3">
    <source>
        <dbReference type="EMBL" id="BDI17942.1"/>
    </source>
</evidence>
<organism evidence="3 4">
    <name type="scientific">Nostoc cf. commune SO-36</name>
    <dbReference type="NCBI Taxonomy" id="449208"/>
    <lineage>
        <taxon>Bacteria</taxon>
        <taxon>Bacillati</taxon>
        <taxon>Cyanobacteriota</taxon>
        <taxon>Cyanophyceae</taxon>
        <taxon>Nostocales</taxon>
        <taxon>Nostocaceae</taxon>
        <taxon>Nostoc</taxon>
    </lineage>
</organism>
<proteinExistence type="predicted"/>
<accession>A0ABM7Z4I0</accession>
<keyword evidence="4" id="KW-1185">Reference proteome</keyword>